<organism evidence="2 3">
    <name type="scientific">Pseudomonas syringae</name>
    <dbReference type="NCBI Taxonomy" id="317"/>
    <lineage>
        <taxon>Bacteria</taxon>
        <taxon>Pseudomonadati</taxon>
        <taxon>Pseudomonadota</taxon>
        <taxon>Gammaproteobacteria</taxon>
        <taxon>Pseudomonadales</taxon>
        <taxon>Pseudomonadaceae</taxon>
        <taxon>Pseudomonas</taxon>
    </lineage>
</organism>
<feature type="region of interest" description="Disordered" evidence="1">
    <location>
        <begin position="1"/>
        <end position="28"/>
    </location>
</feature>
<sequence>MSMGLTEEDMRRALGLDEPAKPAEQPEPVIEFDLEPTVAPEPEPEFIIAPPQAEVKPEAPRPKAKRVTPALRVTMRCTKVFEGEETLFVHDAKTLSTFDAEQEAKKAAAKEKFKYFEVISVKRVE</sequence>
<evidence type="ECO:0000313" key="2">
    <source>
        <dbReference type="EMBL" id="KFE51569.1"/>
    </source>
</evidence>
<dbReference type="Proteomes" id="UP000028643">
    <property type="component" value="Unassembled WGS sequence"/>
</dbReference>
<gene>
    <name evidence="2" type="ORF">IV02_12365</name>
</gene>
<dbReference type="RefSeq" id="WP_020291179.1">
    <property type="nucleotide sequence ID" value="NZ_JPQT01000103.1"/>
</dbReference>
<evidence type="ECO:0000313" key="3">
    <source>
        <dbReference type="Proteomes" id="UP000028643"/>
    </source>
</evidence>
<feature type="compositionally biased region" description="Basic and acidic residues" evidence="1">
    <location>
        <begin position="8"/>
        <end position="21"/>
    </location>
</feature>
<dbReference type="PATRIC" id="fig|317.174.peg.2542"/>
<proteinExistence type="predicted"/>
<accession>A0A085V806</accession>
<dbReference type="EMBL" id="JPQT01000103">
    <property type="protein sequence ID" value="KFE51569.1"/>
    <property type="molecule type" value="Genomic_DNA"/>
</dbReference>
<evidence type="ECO:0000256" key="1">
    <source>
        <dbReference type="SAM" id="MobiDB-lite"/>
    </source>
</evidence>
<name>A0A085V806_PSESX</name>
<protein>
    <submittedName>
        <fullName evidence="2">Uncharacterized protein</fullName>
    </submittedName>
</protein>
<dbReference type="AlphaFoldDB" id="A0A085V806"/>
<comment type="caution">
    <text evidence="2">The sequence shown here is derived from an EMBL/GenBank/DDBJ whole genome shotgun (WGS) entry which is preliminary data.</text>
</comment>
<reference evidence="2 3" key="1">
    <citation type="submission" date="2014-07" db="EMBL/GenBank/DDBJ databases">
        <title>Draft Genome Sequences of Environmental Pseudomonas syringae strains.</title>
        <authorList>
            <person name="Baltrus D.A."/>
            <person name="Berge O."/>
            <person name="Morris C."/>
        </authorList>
    </citation>
    <scope>NUCLEOTIDE SEQUENCE [LARGE SCALE GENOMIC DNA]</scope>
    <source>
        <strain evidence="2 3">CEB003</strain>
    </source>
</reference>